<sequence length="137" mass="14718">MTETAREQIAEIIRQGNSHCALDGTDCADTTVCEDCYAGRILAIPEIKEGQKLRERVKSGKLVELADTQVKPALRADQLSSMNAGLVSGNVLAVGLSKASRCCVIVAANRSDSLTHLTNEYATTVRQQRLRGDRGSG</sequence>
<reference evidence="1" key="1">
    <citation type="journal article" date="2015" name="Nature">
        <title>Complex archaea that bridge the gap between prokaryotes and eukaryotes.</title>
        <authorList>
            <person name="Spang A."/>
            <person name="Saw J.H."/>
            <person name="Jorgensen S.L."/>
            <person name="Zaremba-Niedzwiedzka K."/>
            <person name="Martijn J."/>
            <person name="Lind A.E."/>
            <person name="van Eijk R."/>
            <person name="Schleper C."/>
            <person name="Guy L."/>
            <person name="Ettema T.J."/>
        </authorList>
    </citation>
    <scope>NUCLEOTIDE SEQUENCE</scope>
</reference>
<proteinExistence type="predicted"/>
<name>A0A0F9K877_9ZZZZ</name>
<evidence type="ECO:0000313" key="1">
    <source>
        <dbReference type="EMBL" id="KKM78168.1"/>
    </source>
</evidence>
<dbReference type="EMBL" id="LAZR01008532">
    <property type="protein sequence ID" value="KKM78168.1"/>
    <property type="molecule type" value="Genomic_DNA"/>
</dbReference>
<organism evidence="1">
    <name type="scientific">marine sediment metagenome</name>
    <dbReference type="NCBI Taxonomy" id="412755"/>
    <lineage>
        <taxon>unclassified sequences</taxon>
        <taxon>metagenomes</taxon>
        <taxon>ecological metagenomes</taxon>
    </lineage>
</organism>
<protein>
    <submittedName>
        <fullName evidence="1">Uncharacterized protein</fullName>
    </submittedName>
</protein>
<gene>
    <name evidence="1" type="ORF">LCGC14_1362750</name>
</gene>
<dbReference type="AlphaFoldDB" id="A0A0F9K877"/>
<comment type="caution">
    <text evidence="1">The sequence shown here is derived from an EMBL/GenBank/DDBJ whole genome shotgun (WGS) entry which is preliminary data.</text>
</comment>
<accession>A0A0F9K877</accession>